<accession>A0A7W4VX45</accession>
<organism evidence="1 2">
    <name type="scientific">Nocardioides soli</name>
    <dbReference type="NCBI Taxonomy" id="1036020"/>
    <lineage>
        <taxon>Bacteria</taxon>
        <taxon>Bacillati</taxon>
        <taxon>Actinomycetota</taxon>
        <taxon>Actinomycetes</taxon>
        <taxon>Propionibacteriales</taxon>
        <taxon>Nocardioidaceae</taxon>
        <taxon>Nocardioides</taxon>
    </lineage>
</organism>
<proteinExistence type="predicted"/>
<dbReference type="RefSeq" id="WP_221199860.1">
    <property type="nucleotide sequence ID" value="NZ_JACHWR010000002.1"/>
</dbReference>
<dbReference type="EMBL" id="JACHWR010000002">
    <property type="protein sequence ID" value="MBB3043403.1"/>
    <property type="molecule type" value="Genomic_DNA"/>
</dbReference>
<sequence length="438" mass="47240">MDDEKRRDEVKRLGRAVVFVHQHDHKITDPLVRAEVEILLLTGKAMDLAARLKGHQSLVVLTHELVVGYAKHAGLGGLELTNTVLPALKAAGLIDYRIDQAGRISHLEEYIGVSATVTEQTVALLDSLGPQRSDLAFLHSVEIGAIAPLAASQHLQEITKRGFTEPEALEALRLARAVGLNLDAPSDELNELVVFSPYVWGTKQLSLATFLGGLPPNEREALLGMSEQVLSTPGLHLSKLNANPAIIRSATNVGLIQAATVRSATGASSTYVFSPLLEVEDNACTTTEAFHLRKLFVAHILFGRDSAALGGGRVQDPAVLVNALLRRGTVGPATNIGTDYHLLEAAGVVAVEPNEGGRAFLRLVKPEIAESALTWIRRITDTSGTADLTRGQRPATFITPEDGRTKESLGASHEIMVASIHELRKEMQRAARRDDPWA</sequence>
<name>A0A7W4VX45_9ACTN</name>
<gene>
    <name evidence="1" type="ORF">FHU40_003221</name>
</gene>
<comment type="caution">
    <text evidence="1">The sequence shown here is derived from an EMBL/GenBank/DDBJ whole genome shotgun (WGS) entry which is preliminary data.</text>
</comment>
<evidence type="ECO:0000313" key="1">
    <source>
        <dbReference type="EMBL" id="MBB3043403.1"/>
    </source>
</evidence>
<protein>
    <submittedName>
        <fullName evidence="1">Uncharacterized protein</fullName>
    </submittedName>
</protein>
<evidence type="ECO:0000313" key="2">
    <source>
        <dbReference type="Proteomes" id="UP000589626"/>
    </source>
</evidence>
<keyword evidence="2" id="KW-1185">Reference proteome</keyword>
<dbReference type="Proteomes" id="UP000589626">
    <property type="component" value="Unassembled WGS sequence"/>
</dbReference>
<dbReference type="AlphaFoldDB" id="A0A7W4VX45"/>
<reference evidence="1 2" key="1">
    <citation type="submission" date="2020-08" db="EMBL/GenBank/DDBJ databases">
        <title>Sequencing the genomes of 1000 actinobacteria strains.</title>
        <authorList>
            <person name="Klenk H.-P."/>
        </authorList>
    </citation>
    <scope>NUCLEOTIDE SEQUENCE [LARGE SCALE GENOMIC DNA]</scope>
    <source>
        <strain evidence="1 2">DSM 105498</strain>
    </source>
</reference>